<keyword evidence="2" id="KW-0238">DNA-binding</keyword>
<evidence type="ECO:0000313" key="6">
    <source>
        <dbReference type="Proteomes" id="UP001337305"/>
    </source>
</evidence>
<dbReference type="Pfam" id="PF12833">
    <property type="entry name" value="HTH_18"/>
    <property type="match status" value="1"/>
</dbReference>
<dbReference type="InterPro" id="IPR018060">
    <property type="entry name" value="HTH_AraC"/>
</dbReference>
<accession>A0ABU7XSK4</accession>
<protein>
    <submittedName>
        <fullName evidence="5">AraC family transcriptional regulator</fullName>
    </submittedName>
</protein>
<dbReference type="PROSITE" id="PS01124">
    <property type="entry name" value="HTH_ARAC_FAMILY_2"/>
    <property type="match status" value="1"/>
</dbReference>
<dbReference type="SUPFAM" id="SSF46689">
    <property type="entry name" value="Homeodomain-like"/>
    <property type="match status" value="1"/>
</dbReference>
<dbReference type="Gene3D" id="1.10.10.60">
    <property type="entry name" value="Homeodomain-like"/>
    <property type="match status" value="1"/>
</dbReference>
<evidence type="ECO:0000256" key="2">
    <source>
        <dbReference type="ARBA" id="ARBA00023125"/>
    </source>
</evidence>
<dbReference type="InterPro" id="IPR020449">
    <property type="entry name" value="Tscrpt_reg_AraC-type_HTH"/>
</dbReference>
<keyword evidence="1" id="KW-0805">Transcription regulation</keyword>
<dbReference type="RefSeq" id="WP_303306029.1">
    <property type="nucleotide sequence ID" value="NZ_JAODOP010000004.1"/>
</dbReference>
<comment type="caution">
    <text evidence="5">The sequence shown here is derived from an EMBL/GenBank/DDBJ whole genome shotgun (WGS) entry which is preliminary data.</text>
</comment>
<sequence>MKDEINNNKSVAQSSFDETKVDDGALVLTFKNESNEVQSLAKEIDSDYIQFHFCVKGTSRFVFNEGRYALNILEENSLLLYNPQRDLPINLQMDPNSWMVSILISIKNFHGLFSDEAGYITFLSDDNKDKKYYKDGVISPSMAIVLNQLINYNLNQSIKNLYFKGKAYELLSLYFNRSEDADVEQCPFLVDEANVIKIRKAKEIVIARMAEPPSLQELADEIGLNLKKLKEGFKQIYGDSVFSFLFDYKMEVARKLLESGDNNVNEVGLKVGYSTSSHFIAAFKKKYGTTPKKYVMSLSS</sequence>
<feature type="domain" description="HTH araC/xylS-type" evidence="4">
    <location>
        <begin position="199"/>
        <end position="297"/>
    </location>
</feature>
<evidence type="ECO:0000256" key="3">
    <source>
        <dbReference type="ARBA" id="ARBA00023163"/>
    </source>
</evidence>
<dbReference type="Proteomes" id="UP001337305">
    <property type="component" value="Unassembled WGS sequence"/>
</dbReference>
<dbReference type="PRINTS" id="PR00032">
    <property type="entry name" value="HTHARAC"/>
</dbReference>
<keyword evidence="6" id="KW-1185">Reference proteome</keyword>
<keyword evidence="3" id="KW-0804">Transcription</keyword>
<name>A0ABU7XSK4_9FLAO</name>
<dbReference type="SMART" id="SM00342">
    <property type="entry name" value="HTH_ARAC"/>
    <property type="match status" value="1"/>
</dbReference>
<organism evidence="5 6">
    <name type="scientific">Flavivirga spongiicola</name>
    <dbReference type="NCBI Taxonomy" id="421621"/>
    <lineage>
        <taxon>Bacteria</taxon>
        <taxon>Pseudomonadati</taxon>
        <taxon>Bacteroidota</taxon>
        <taxon>Flavobacteriia</taxon>
        <taxon>Flavobacteriales</taxon>
        <taxon>Flavobacteriaceae</taxon>
        <taxon>Flavivirga</taxon>
    </lineage>
</organism>
<proteinExistence type="predicted"/>
<dbReference type="EMBL" id="JAODOP010000004">
    <property type="protein sequence ID" value="MEF3833689.1"/>
    <property type="molecule type" value="Genomic_DNA"/>
</dbReference>
<evidence type="ECO:0000256" key="1">
    <source>
        <dbReference type="ARBA" id="ARBA00023015"/>
    </source>
</evidence>
<dbReference type="InterPro" id="IPR053142">
    <property type="entry name" value="PchR_regulatory_protein"/>
</dbReference>
<dbReference type="PROSITE" id="PS00041">
    <property type="entry name" value="HTH_ARAC_FAMILY_1"/>
    <property type="match status" value="1"/>
</dbReference>
<evidence type="ECO:0000313" key="5">
    <source>
        <dbReference type="EMBL" id="MEF3833689.1"/>
    </source>
</evidence>
<evidence type="ECO:0000259" key="4">
    <source>
        <dbReference type="PROSITE" id="PS01124"/>
    </source>
</evidence>
<dbReference type="InterPro" id="IPR009057">
    <property type="entry name" value="Homeodomain-like_sf"/>
</dbReference>
<gene>
    <name evidence="5" type="ORF">N1F79_11150</name>
</gene>
<dbReference type="InterPro" id="IPR018062">
    <property type="entry name" value="HTH_AraC-typ_CS"/>
</dbReference>
<reference evidence="5 6" key="1">
    <citation type="submission" date="2022-09" db="EMBL/GenBank/DDBJ databases">
        <title>Genome sequencing of Flavivirga sp. MEBiC05379.</title>
        <authorList>
            <person name="Oh H.-M."/>
            <person name="Kwon K.K."/>
            <person name="Park M.J."/>
            <person name="Yang S.-H."/>
        </authorList>
    </citation>
    <scope>NUCLEOTIDE SEQUENCE [LARGE SCALE GENOMIC DNA]</scope>
    <source>
        <strain evidence="5 6">MEBiC05379</strain>
    </source>
</reference>
<dbReference type="PANTHER" id="PTHR47893">
    <property type="entry name" value="REGULATORY PROTEIN PCHR"/>
    <property type="match status" value="1"/>
</dbReference>
<dbReference type="PANTHER" id="PTHR47893:SF1">
    <property type="entry name" value="REGULATORY PROTEIN PCHR"/>
    <property type="match status" value="1"/>
</dbReference>